<sequence>MSAPLLKIEIKLGYKLLLLFMGILTLYASIITAMYDPQLGAGINALAESMPEFFAVFGMQNPGVTLLDFLINYLYGFILILIPLIYGIIMCHRLAARYVDRGSMAYLLNSHYSRGQILGTQIFVLLSGLLILVAYGVVLLLLCSHFLFPGELAVPEFLVLNLGLLSLEIFLASFCFLFASLFNEIKYSIGLGAGISALFFLIQMLSQVSEDARFLKYFTPLTLFSPEQLIQYEAPALLRVILLLALAAIFFTAAWAGFKKRDLPL</sequence>
<comment type="caution">
    <text evidence="2">The sequence shown here is derived from an EMBL/GenBank/DDBJ whole genome shotgun (WGS) entry which is preliminary data.</text>
</comment>
<keyword evidence="1" id="KW-1133">Transmembrane helix</keyword>
<proteinExistence type="predicted"/>
<name>A0A9D1ELS9_9FIRM</name>
<dbReference type="PANTHER" id="PTHR37305:SF2">
    <property type="entry name" value="BACITRACIN TRANSPORT PERMEASE PROTEIN BCRB"/>
    <property type="match status" value="1"/>
</dbReference>
<feature type="transmembrane region" description="Helical" evidence="1">
    <location>
        <begin position="12"/>
        <end position="35"/>
    </location>
</feature>
<dbReference type="PANTHER" id="PTHR37305">
    <property type="entry name" value="INTEGRAL MEMBRANE PROTEIN-RELATED"/>
    <property type="match status" value="1"/>
</dbReference>
<dbReference type="EMBL" id="DVHU01000116">
    <property type="protein sequence ID" value="HIR94337.1"/>
    <property type="molecule type" value="Genomic_DNA"/>
</dbReference>
<feature type="transmembrane region" description="Helical" evidence="1">
    <location>
        <begin position="117"/>
        <end position="147"/>
    </location>
</feature>
<reference evidence="2" key="1">
    <citation type="submission" date="2020-10" db="EMBL/GenBank/DDBJ databases">
        <authorList>
            <person name="Gilroy R."/>
        </authorList>
    </citation>
    <scope>NUCLEOTIDE SEQUENCE</scope>
    <source>
        <strain evidence="2">ChiSxjej1B13-7041</strain>
    </source>
</reference>
<evidence type="ECO:0000313" key="2">
    <source>
        <dbReference type="EMBL" id="HIR94337.1"/>
    </source>
</evidence>
<protein>
    <submittedName>
        <fullName evidence="2">ABC transporter permease subunit</fullName>
    </submittedName>
</protein>
<dbReference type="Proteomes" id="UP000886841">
    <property type="component" value="Unassembled WGS sequence"/>
</dbReference>
<evidence type="ECO:0000256" key="1">
    <source>
        <dbReference type="SAM" id="Phobius"/>
    </source>
</evidence>
<feature type="transmembrane region" description="Helical" evidence="1">
    <location>
        <begin position="189"/>
        <end position="208"/>
    </location>
</feature>
<feature type="transmembrane region" description="Helical" evidence="1">
    <location>
        <begin position="159"/>
        <end position="182"/>
    </location>
</feature>
<accession>A0A9D1ELS9</accession>
<gene>
    <name evidence="2" type="ORF">IAB98_13065</name>
</gene>
<evidence type="ECO:0000313" key="3">
    <source>
        <dbReference type="Proteomes" id="UP000886841"/>
    </source>
</evidence>
<keyword evidence="1" id="KW-0472">Membrane</keyword>
<keyword evidence="1" id="KW-0812">Transmembrane</keyword>
<reference evidence="2" key="2">
    <citation type="journal article" date="2021" name="PeerJ">
        <title>Extensive microbial diversity within the chicken gut microbiome revealed by metagenomics and culture.</title>
        <authorList>
            <person name="Gilroy R."/>
            <person name="Ravi A."/>
            <person name="Getino M."/>
            <person name="Pursley I."/>
            <person name="Horton D.L."/>
            <person name="Alikhan N.F."/>
            <person name="Baker D."/>
            <person name="Gharbi K."/>
            <person name="Hall N."/>
            <person name="Watson M."/>
            <person name="Adriaenssens E.M."/>
            <person name="Foster-Nyarko E."/>
            <person name="Jarju S."/>
            <person name="Secka A."/>
            <person name="Antonio M."/>
            <person name="Oren A."/>
            <person name="Chaudhuri R.R."/>
            <person name="La Ragione R."/>
            <person name="Hildebrand F."/>
            <person name="Pallen M.J."/>
        </authorList>
    </citation>
    <scope>NUCLEOTIDE SEQUENCE</scope>
    <source>
        <strain evidence="2">ChiSxjej1B13-7041</strain>
    </source>
</reference>
<feature type="transmembrane region" description="Helical" evidence="1">
    <location>
        <begin position="236"/>
        <end position="258"/>
    </location>
</feature>
<organism evidence="2 3">
    <name type="scientific">Candidatus Egerieimonas intestinavium</name>
    <dbReference type="NCBI Taxonomy" id="2840777"/>
    <lineage>
        <taxon>Bacteria</taxon>
        <taxon>Bacillati</taxon>
        <taxon>Bacillota</taxon>
        <taxon>Clostridia</taxon>
        <taxon>Lachnospirales</taxon>
        <taxon>Lachnospiraceae</taxon>
        <taxon>Lachnospiraceae incertae sedis</taxon>
        <taxon>Candidatus Egerieimonas</taxon>
    </lineage>
</organism>
<feature type="transmembrane region" description="Helical" evidence="1">
    <location>
        <begin position="73"/>
        <end position="96"/>
    </location>
</feature>
<dbReference type="AlphaFoldDB" id="A0A9D1ELS9"/>